<feature type="compositionally biased region" description="Basic and acidic residues" evidence="10">
    <location>
        <begin position="975"/>
        <end position="988"/>
    </location>
</feature>
<feature type="compositionally biased region" description="Polar residues" evidence="10">
    <location>
        <begin position="561"/>
        <end position="573"/>
    </location>
</feature>
<evidence type="ECO:0000259" key="11">
    <source>
        <dbReference type="Pfam" id="PF00850"/>
    </source>
</evidence>
<feature type="compositionally biased region" description="Low complexity" evidence="10">
    <location>
        <begin position="306"/>
        <end position="319"/>
    </location>
</feature>
<protein>
    <recommendedName>
        <fullName evidence="3">histone deacetylase</fullName>
        <ecNumber evidence="3">3.5.1.98</ecNumber>
    </recommendedName>
</protein>
<dbReference type="PRINTS" id="PR01270">
    <property type="entry name" value="HDASUPER"/>
</dbReference>
<feature type="compositionally biased region" description="Low complexity" evidence="10">
    <location>
        <begin position="1120"/>
        <end position="1144"/>
    </location>
</feature>
<organism evidence="12 13">
    <name type="scientific">Actinomortierella ambigua</name>
    <dbReference type="NCBI Taxonomy" id="1343610"/>
    <lineage>
        <taxon>Eukaryota</taxon>
        <taxon>Fungi</taxon>
        <taxon>Fungi incertae sedis</taxon>
        <taxon>Mucoromycota</taxon>
        <taxon>Mortierellomycotina</taxon>
        <taxon>Mortierellomycetes</taxon>
        <taxon>Mortierellales</taxon>
        <taxon>Mortierellaceae</taxon>
        <taxon>Actinomortierella</taxon>
    </lineage>
</organism>
<dbReference type="SUPFAM" id="SSF52768">
    <property type="entry name" value="Arginase/deacetylase"/>
    <property type="match status" value="2"/>
</dbReference>
<feature type="region of interest" description="Disordered" evidence="10">
    <location>
        <begin position="447"/>
        <end position="468"/>
    </location>
</feature>
<keyword evidence="6" id="KW-0156">Chromatin regulator</keyword>
<feature type="compositionally biased region" description="Acidic residues" evidence="10">
    <location>
        <begin position="922"/>
        <end position="932"/>
    </location>
</feature>
<evidence type="ECO:0000256" key="9">
    <source>
        <dbReference type="ARBA" id="ARBA00023242"/>
    </source>
</evidence>
<dbReference type="GO" id="GO:0040029">
    <property type="term" value="P:epigenetic regulation of gene expression"/>
    <property type="evidence" value="ECO:0007669"/>
    <property type="project" value="TreeGrafter"/>
</dbReference>
<feature type="region of interest" description="Disordered" evidence="10">
    <location>
        <begin position="1"/>
        <end position="174"/>
    </location>
</feature>
<feature type="region of interest" description="Disordered" evidence="10">
    <location>
        <begin position="1006"/>
        <end position="1162"/>
    </location>
</feature>
<feature type="compositionally biased region" description="Low complexity" evidence="10">
    <location>
        <begin position="1058"/>
        <end position="1067"/>
    </location>
</feature>
<feature type="domain" description="Histone deacetylase" evidence="11">
    <location>
        <begin position="1186"/>
        <end position="1421"/>
    </location>
</feature>
<evidence type="ECO:0000256" key="3">
    <source>
        <dbReference type="ARBA" id="ARBA00012111"/>
    </source>
</evidence>
<sequence length="1513" mass="166609">MDLKLLLTPTQKEEGRFELQDNGSSGSGWQEERPNKHQHQQQQQQQQQQEQQQQQQQHSAPPHHHLPGNAPSHHGYHLNHNPNHNHPHPHQHNQHQHNHQHQYQHQHQHPHLHQHQHAHQQPQPQPQQQQQYQLSNAYSSHENVHHQPVPTHNHPVPIPPAADPAYHHHHQHFHAIERSTSPAQVPIMSRPPVMEPPLLSISSPSPMAASSQSTQYFVPTHHSRPSQEPPRQQQQQQHPPPPPPLPQPSPPPPPQQQQQQQQQPPPPPPSGLNLSSYGFLLMEKRDREREAMERANMNIINDLRAAKSASSSPAQSPAQVHATPPASSNNRSHVDTAVYQSSTSSSSSSSYQRRPEPPAQAHSGYSDSHHSAQYFSHPSHAYYGQQHGYDFRYHGQPPVPHYAQQQVQQQQHGYSPHGHHSSFTANVGYGSGYEGYQHYSQDYPGFSQAYGQTSQHQAPPLGHRAASPSLIDKPRFANSNLSVFRQAAAEDSDGGASVSSSGSHKRRRRLKQPNGKKGSGLTQGHFLAPGSSPTGSAMDYYDDDDDSDDDNQDVRKGLQRLNLQKSIKTSASDQVKKLGKSTKPPFKIGELVESMKSDTDGTWFAGRVLDLEDDPHDHINPKSVLIHYEGFSPHHDEWVKPSQLRACSTGSSFLRYGPLGAESPDNWVAYEKFYNSELGRIARRHTGLVYDRRMLLHKCQCGTNPEEKHHPEQPERLVEILGQFQRLGMLSLVKWVQGREATMEELETAHTLAHVRNYCCTRSQNRQYALDHGLEWESSSEEEENEENTEEAPVSVEEGPAEEPAPKKRTGPGRPRKKRVGNNKQAEDSASVDISRPSKDSTATITEEGVKESGISKIDTSTGTSVEQHGKDDIDMLSPRLARRRSSMRGGIRISSMVSMSSTLYPQNEEGAPSPQETETPVVEDDDDDDDDKANQAGPPPSEAALAVAGGMDPSLASKLPTTSPVPSTMATFVKQEDKPLGPMECSDHDMEDVKDLVAPLESVGTTGAVSAMSPSINPTPSPLDASISKDNIIDKSRRTSRSMQGQSGLSAALETVSTAAAGGSTSSKKDDDAQAENTSVANETETVMDKASSKEIKKPPGDKTSADRKDPKTLNVIMTATSPSATNTATTINNGGNNKGGNNNKKKPITKAVSPGPQPSSDAVAIKPPGLVYTMTCGQLGIAVDTTWNPYYSPMAARVAAGSLIALVDQVVTGRCKNGFAIIRPPGHHAEEDEAMGFCFYNNVGVAVNLTLQRYPLTIQKILIIDWDVHHGNGTQQIFYDNPNVLYISLHRWDNGHFYPFTGAPDECGEEGGEGKNVNIAWSSYGRGQAMGDVEYIAAFWYVLLPIARQFGPDLVMVSAGFDAADGHANNIGGYTVSPQGFAIMTRLVQTLAGGRVILSLEGGYEFEPLATSAAACLEELLPHSLLPSTAPTRAFPYASFHGTLNSVKPNTMAVSSLHQVLKYQQKYWKFPPEVLNPSFRFHLPAEWKASNSLATRPRRERNTRRKAVMDT</sequence>
<dbReference type="Gene3D" id="2.30.30.140">
    <property type="match status" value="1"/>
</dbReference>
<feature type="compositionally biased region" description="Acidic residues" evidence="10">
    <location>
        <begin position="540"/>
        <end position="551"/>
    </location>
</feature>
<feature type="compositionally biased region" description="Basic residues" evidence="10">
    <location>
        <begin position="83"/>
        <end position="118"/>
    </location>
</feature>
<keyword evidence="5" id="KW-0378">Hydrolase</keyword>
<feature type="compositionally biased region" description="Polar residues" evidence="10">
    <location>
        <begin position="1076"/>
        <end position="1086"/>
    </location>
</feature>
<dbReference type="InterPro" id="IPR023801">
    <property type="entry name" value="His_deacetylse_dom"/>
</dbReference>
<feature type="region of interest" description="Disordered" evidence="10">
    <location>
        <begin position="774"/>
        <end position="988"/>
    </location>
</feature>
<feature type="region of interest" description="Disordered" evidence="10">
    <location>
        <begin position="388"/>
        <end position="423"/>
    </location>
</feature>
<evidence type="ECO:0000256" key="8">
    <source>
        <dbReference type="ARBA" id="ARBA00023163"/>
    </source>
</evidence>
<evidence type="ECO:0000256" key="5">
    <source>
        <dbReference type="ARBA" id="ARBA00022801"/>
    </source>
</evidence>
<feature type="compositionally biased region" description="Polar residues" evidence="10">
    <location>
        <begin position="858"/>
        <end position="867"/>
    </location>
</feature>
<feature type="region of interest" description="Disordered" evidence="10">
    <location>
        <begin position="306"/>
        <end position="373"/>
    </location>
</feature>
<dbReference type="InterPro" id="IPR016197">
    <property type="entry name" value="Chromo-like_dom_sf"/>
</dbReference>
<keyword evidence="9" id="KW-0539">Nucleus</keyword>
<dbReference type="EMBL" id="JAAAJB010000039">
    <property type="protein sequence ID" value="KAG0268858.1"/>
    <property type="molecule type" value="Genomic_DNA"/>
</dbReference>
<dbReference type="PANTHER" id="PTHR10625">
    <property type="entry name" value="HISTONE DEACETYLASE HDAC1-RELATED"/>
    <property type="match status" value="1"/>
</dbReference>
<feature type="compositionally biased region" description="Polar residues" evidence="10">
    <location>
        <begin position="960"/>
        <end position="971"/>
    </location>
</feature>
<feature type="compositionally biased region" description="Acidic residues" evidence="10">
    <location>
        <begin position="778"/>
        <end position="790"/>
    </location>
</feature>
<dbReference type="PANTHER" id="PTHR10625:SF5">
    <property type="entry name" value="HISTONE DEACETYLASE"/>
    <property type="match status" value="1"/>
</dbReference>
<feature type="compositionally biased region" description="Low complexity" evidence="10">
    <location>
        <begin position="888"/>
        <end position="897"/>
    </location>
</feature>
<feature type="compositionally biased region" description="Polar residues" evidence="10">
    <location>
        <begin position="1006"/>
        <end position="1019"/>
    </location>
</feature>
<dbReference type="InterPro" id="IPR037138">
    <property type="entry name" value="His_deacetylse_dom_sf"/>
</dbReference>
<dbReference type="GO" id="GO:0000118">
    <property type="term" value="C:histone deacetylase complex"/>
    <property type="evidence" value="ECO:0007669"/>
    <property type="project" value="TreeGrafter"/>
</dbReference>
<feature type="compositionally biased region" description="Low complexity" evidence="10">
    <location>
        <begin position="341"/>
        <end position="350"/>
    </location>
</feature>
<keyword evidence="8" id="KW-0804">Transcription</keyword>
<dbReference type="Gene3D" id="3.40.800.20">
    <property type="entry name" value="Histone deacetylase domain"/>
    <property type="match status" value="2"/>
</dbReference>
<dbReference type="EC" id="3.5.1.98" evidence="3"/>
<feature type="compositionally biased region" description="Basic residues" evidence="10">
    <location>
        <begin position="807"/>
        <end position="821"/>
    </location>
</feature>
<comment type="subcellular location">
    <subcellularLocation>
        <location evidence="1">Nucleus</location>
    </subcellularLocation>
</comment>
<keyword evidence="7" id="KW-0805">Transcription regulation</keyword>
<dbReference type="SUPFAM" id="SSF54160">
    <property type="entry name" value="Chromo domain-like"/>
    <property type="match status" value="1"/>
</dbReference>
<keyword evidence="13" id="KW-1185">Reference proteome</keyword>
<accession>A0A9P6UCC3</accession>
<dbReference type="InterPro" id="IPR000286">
    <property type="entry name" value="HDACs"/>
</dbReference>
<proteinExistence type="inferred from homology"/>
<evidence type="ECO:0000313" key="13">
    <source>
        <dbReference type="Proteomes" id="UP000807716"/>
    </source>
</evidence>
<evidence type="ECO:0000256" key="1">
    <source>
        <dbReference type="ARBA" id="ARBA00004123"/>
    </source>
</evidence>
<reference evidence="12" key="1">
    <citation type="journal article" date="2020" name="Fungal Divers.">
        <title>Resolving the Mortierellaceae phylogeny through synthesis of multi-gene phylogenetics and phylogenomics.</title>
        <authorList>
            <person name="Vandepol N."/>
            <person name="Liber J."/>
            <person name="Desiro A."/>
            <person name="Na H."/>
            <person name="Kennedy M."/>
            <person name="Barry K."/>
            <person name="Grigoriev I.V."/>
            <person name="Miller A.N."/>
            <person name="O'Donnell K."/>
            <person name="Stajich J.E."/>
            <person name="Bonito G."/>
        </authorList>
    </citation>
    <scope>NUCLEOTIDE SEQUENCE</scope>
    <source>
        <strain evidence="12">BC1065</strain>
    </source>
</reference>
<gene>
    <name evidence="12" type="primary">HDAC9</name>
    <name evidence="12" type="ORF">DFQ27_005453</name>
</gene>
<feature type="compositionally biased region" description="Low complexity" evidence="10">
    <location>
        <begin position="40"/>
        <end position="58"/>
    </location>
</feature>
<feature type="compositionally biased region" description="Low complexity" evidence="10">
    <location>
        <begin position="119"/>
        <end position="134"/>
    </location>
</feature>
<evidence type="ECO:0000256" key="10">
    <source>
        <dbReference type="SAM" id="MobiDB-lite"/>
    </source>
</evidence>
<dbReference type="Pfam" id="PF00850">
    <property type="entry name" value="Hist_deacetyl"/>
    <property type="match status" value="1"/>
</dbReference>
<evidence type="ECO:0000256" key="2">
    <source>
        <dbReference type="ARBA" id="ARBA00007738"/>
    </source>
</evidence>
<feature type="region of interest" description="Disordered" evidence="10">
    <location>
        <begin position="186"/>
        <end position="275"/>
    </location>
</feature>
<feature type="region of interest" description="Disordered" evidence="10">
    <location>
        <begin position="488"/>
        <end position="581"/>
    </location>
</feature>
<comment type="caution">
    <text evidence="12">The sequence shown here is derived from an EMBL/GenBank/DDBJ whole genome shotgun (WGS) entry which is preliminary data.</text>
</comment>
<dbReference type="OrthoDB" id="424012at2759"/>
<feature type="compositionally biased region" description="Polar residues" evidence="10">
    <location>
        <begin position="363"/>
        <end position="373"/>
    </location>
</feature>
<keyword evidence="4" id="KW-0678">Repressor</keyword>
<evidence type="ECO:0000256" key="7">
    <source>
        <dbReference type="ARBA" id="ARBA00023015"/>
    </source>
</evidence>
<comment type="similarity">
    <text evidence="2">Belongs to the histone deacetylase family. HD type 2 subfamily.</text>
</comment>
<dbReference type="Proteomes" id="UP000807716">
    <property type="component" value="Unassembled WGS sequence"/>
</dbReference>
<feature type="compositionally biased region" description="Low complexity" evidence="10">
    <location>
        <begin position="196"/>
        <end position="213"/>
    </location>
</feature>
<name>A0A9P6UCC3_9FUNG</name>
<feature type="compositionally biased region" description="Pro residues" evidence="10">
    <location>
        <begin position="238"/>
        <end position="255"/>
    </location>
</feature>
<feature type="compositionally biased region" description="Basic and acidic residues" evidence="10">
    <location>
        <begin position="1088"/>
        <end position="1113"/>
    </location>
</feature>
<evidence type="ECO:0000256" key="6">
    <source>
        <dbReference type="ARBA" id="ARBA00022853"/>
    </source>
</evidence>
<evidence type="ECO:0000313" key="12">
    <source>
        <dbReference type="EMBL" id="KAG0268858.1"/>
    </source>
</evidence>
<dbReference type="GO" id="GO:0141221">
    <property type="term" value="F:histone deacetylase activity, hydrolytic mechanism"/>
    <property type="evidence" value="ECO:0007669"/>
    <property type="project" value="UniProtKB-EC"/>
</dbReference>
<evidence type="ECO:0000256" key="4">
    <source>
        <dbReference type="ARBA" id="ARBA00022491"/>
    </source>
</evidence>
<dbReference type="InterPro" id="IPR023696">
    <property type="entry name" value="Ureohydrolase_dom_sf"/>
</dbReference>